<dbReference type="PROSITE" id="PS00198">
    <property type="entry name" value="4FE4S_FER_1"/>
    <property type="match status" value="2"/>
</dbReference>
<feature type="transmembrane region" description="Helical" evidence="7">
    <location>
        <begin position="64"/>
        <end position="91"/>
    </location>
</feature>
<evidence type="ECO:0000256" key="6">
    <source>
        <dbReference type="ARBA" id="ARBA00023014"/>
    </source>
</evidence>
<dbReference type="CDD" id="cd16373">
    <property type="entry name" value="DMSOR_beta_like"/>
    <property type="match status" value="1"/>
</dbReference>
<feature type="domain" description="4Fe-4S ferredoxin-type" evidence="8">
    <location>
        <begin position="535"/>
        <end position="564"/>
    </location>
</feature>
<dbReference type="OrthoDB" id="9808559at2"/>
<accession>A0A4P6HLG0</accession>
<keyword evidence="5" id="KW-0408">Iron</keyword>
<gene>
    <name evidence="9" type="ORF">C3Y92_12670</name>
</gene>
<dbReference type="Pfam" id="PF00037">
    <property type="entry name" value="Fer4"/>
    <property type="match status" value="2"/>
</dbReference>
<evidence type="ECO:0000256" key="2">
    <source>
        <dbReference type="ARBA" id="ARBA00022485"/>
    </source>
</evidence>
<keyword evidence="6" id="KW-0411">Iron-sulfur</keyword>
<dbReference type="PANTHER" id="PTHR30176">
    <property type="entry name" value="FERREDOXIN-TYPE PROTEIN NAPH"/>
    <property type="match status" value="1"/>
</dbReference>
<dbReference type="GO" id="GO:0051539">
    <property type="term" value="F:4 iron, 4 sulfur cluster binding"/>
    <property type="evidence" value="ECO:0007669"/>
    <property type="project" value="UniProtKB-KW"/>
</dbReference>
<dbReference type="PANTHER" id="PTHR30176:SF3">
    <property type="entry name" value="FERREDOXIN-TYPE PROTEIN NAPH"/>
    <property type="match status" value="1"/>
</dbReference>
<evidence type="ECO:0000313" key="10">
    <source>
        <dbReference type="Proteomes" id="UP000293296"/>
    </source>
</evidence>
<dbReference type="AlphaFoldDB" id="A0A4P6HLG0"/>
<feature type="domain" description="4Fe-4S ferredoxin-type" evidence="8">
    <location>
        <begin position="244"/>
        <end position="273"/>
    </location>
</feature>
<feature type="transmembrane region" description="Helical" evidence="7">
    <location>
        <begin position="122"/>
        <end position="141"/>
    </location>
</feature>
<dbReference type="GO" id="GO:0046872">
    <property type="term" value="F:metal ion binding"/>
    <property type="evidence" value="ECO:0007669"/>
    <property type="project" value="UniProtKB-KW"/>
</dbReference>
<dbReference type="GO" id="GO:0005886">
    <property type="term" value="C:plasma membrane"/>
    <property type="evidence" value="ECO:0007669"/>
    <property type="project" value="TreeGrafter"/>
</dbReference>
<dbReference type="InterPro" id="IPR017896">
    <property type="entry name" value="4Fe4S_Fe-S-bd"/>
</dbReference>
<keyword evidence="3" id="KW-0479">Metal-binding</keyword>
<evidence type="ECO:0000259" key="8">
    <source>
        <dbReference type="PROSITE" id="PS51379"/>
    </source>
</evidence>
<proteinExistence type="predicted"/>
<reference evidence="9 10" key="1">
    <citation type="submission" date="2018-02" db="EMBL/GenBank/DDBJ databases">
        <title>Genome sequence of Desulfovibrio carbinolicus DSM 3852.</title>
        <authorList>
            <person name="Wilbanks E."/>
            <person name="Skennerton C.T."/>
            <person name="Orphan V.J."/>
        </authorList>
    </citation>
    <scope>NUCLEOTIDE SEQUENCE [LARGE SCALE GENOMIC DNA]</scope>
    <source>
        <strain evidence="9 10">DSM 3852</strain>
    </source>
</reference>
<dbReference type="Gene3D" id="3.30.70.20">
    <property type="match status" value="2"/>
</dbReference>
<dbReference type="RefSeq" id="WP_129353147.1">
    <property type="nucleotide sequence ID" value="NZ_CP026538.1"/>
</dbReference>
<evidence type="ECO:0000256" key="3">
    <source>
        <dbReference type="ARBA" id="ARBA00022723"/>
    </source>
</evidence>
<evidence type="ECO:0000256" key="7">
    <source>
        <dbReference type="SAM" id="Phobius"/>
    </source>
</evidence>
<keyword evidence="7" id="KW-0812">Transmembrane</keyword>
<dbReference type="KEGG" id="dcb:C3Y92_12670"/>
<dbReference type="PROSITE" id="PS51379">
    <property type="entry name" value="4FE4S_FER_2"/>
    <property type="match status" value="3"/>
</dbReference>
<dbReference type="Pfam" id="PF12801">
    <property type="entry name" value="Fer4_5"/>
    <property type="match status" value="2"/>
</dbReference>
<sequence length="579" mass="61363">MRIVVARRVSQGFFLLLFVWFCLVATVGGGFLQLRGWPINWLLSLDPLTALGTMLATHTLYAPLLWGLGVLALTFFIGRFFCGFACPLGTLNQMTGWLARLGRAAKDRAEDNHPGRAQAVKYALLAFFLGCAALGGLQTGLLDPLPLVFRSVNLALLPLADPGVGVVHDAPRHYEGVWWIGLMFLAILALNAVRPRFFCRFICPLGALFGLAARVAPWRIGKATDKTCGDCRLCESHCEGGCRPSGTLVVSECLLCCNCLDRCPSGRIGFAGRASAAGETALPDFSRRGAVTLLAAGAAGAMSAPLWRVEDAAGLGRSPSLIRPPGSLDEERFLARCIRCGQCLRVCPSNIIQPSVTTAGLIGLWTPILNYRLGRSGCQPNCIACGQVCPTAAIRPLTLQEKLGQGDHAAAGPLRLGTAFVDRTRCLPWAMGRPCIVCQEVCPVSPKAIFVREVFEPVRGGRLPLAGVRGSTLALARPLAVSGNAASGDYYVRLLGAPEANPVRLVGGGGAELALAAALPGAASGREVEVLIHLMQPHVDPARCVGCGMCEHECPVSGLRAIRVTSENESRSGPGRMLA</sequence>
<evidence type="ECO:0000256" key="4">
    <source>
        <dbReference type="ARBA" id="ARBA00022982"/>
    </source>
</evidence>
<evidence type="ECO:0000256" key="1">
    <source>
        <dbReference type="ARBA" id="ARBA00022448"/>
    </source>
</evidence>
<dbReference type="SUPFAM" id="SSF54862">
    <property type="entry name" value="4Fe-4S ferredoxins"/>
    <property type="match status" value="2"/>
</dbReference>
<feature type="transmembrane region" description="Helical" evidence="7">
    <location>
        <begin position="176"/>
        <end position="193"/>
    </location>
</feature>
<dbReference type="EMBL" id="CP026538">
    <property type="protein sequence ID" value="QAZ68033.1"/>
    <property type="molecule type" value="Genomic_DNA"/>
</dbReference>
<dbReference type="InterPro" id="IPR017900">
    <property type="entry name" value="4Fe4S_Fe_S_CS"/>
</dbReference>
<organism evidence="9 10">
    <name type="scientific">Solidesulfovibrio carbinolicus</name>
    <dbReference type="NCBI Taxonomy" id="296842"/>
    <lineage>
        <taxon>Bacteria</taxon>
        <taxon>Pseudomonadati</taxon>
        <taxon>Thermodesulfobacteriota</taxon>
        <taxon>Desulfovibrionia</taxon>
        <taxon>Desulfovibrionales</taxon>
        <taxon>Desulfovibrionaceae</taxon>
        <taxon>Solidesulfovibrio</taxon>
    </lineage>
</organism>
<evidence type="ECO:0000313" key="9">
    <source>
        <dbReference type="EMBL" id="QAZ68033.1"/>
    </source>
</evidence>
<feature type="domain" description="4Fe-4S ferredoxin-type" evidence="8">
    <location>
        <begin position="324"/>
        <end position="357"/>
    </location>
</feature>
<dbReference type="Proteomes" id="UP000293296">
    <property type="component" value="Chromosome"/>
</dbReference>
<dbReference type="InterPro" id="IPR051684">
    <property type="entry name" value="Electron_Trans/Redox"/>
</dbReference>
<feature type="transmembrane region" description="Helical" evidence="7">
    <location>
        <begin position="12"/>
        <end position="34"/>
    </location>
</feature>
<keyword evidence="1" id="KW-0813">Transport</keyword>
<keyword evidence="4" id="KW-0249">Electron transport</keyword>
<evidence type="ECO:0000256" key="5">
    <source>
        <dbReference type="ARBA" id="ARBA00023004"/>
    </source>
</evidence>
<keyword evidence="10" id="KW-1185">Reference proteome</keyword>
<name>A0A4P6HLG0_9BACT</name>
<protein>
    <submittedName>
        <fullName evidence="9">[Fe-S]-binding protein</fullName>
    </submittedName>
</protein>
<keyword evidence="7" id="KW-0472">Membrane</keyword>
<keyword evidence="2" id="KW-0004">4Fe-4S</keyword>
<keyword evidence="7" id="KW-1133">Transmembrane helix</keyword>